<protein>
    <submittedName>
        <fullName evidence="3">Alkaline phosphatase family protein</fullName>
    </submittedName>
</protein>
<dbReference type="Pfam" id="PF01663">
    <property type="entry name" value="Phosphodiest"/>
    <property type="match status" value="1"/>
</dbReference>
<feature type="chain" id="PRO_5034113184" evidence="2">
    <location>
        <begin position="26"/>
        <end position="379"/>
    </location>
</feature>
<dbReference type="CDD" id="cd16018">
    <property type="entry name" value="Enpp"/>
    <property type="match status" value="1"/>
</dbReference>
<evidence type="ECO:0000256" key="2">
    <source>
        <dbReference type="SAM" id="SignalP"/>
    </source>
</evidence>
<dbReference type="Gene3D" id="3.40.720.10">
    <property type="entry name" value="Alkaline Phosphatase, subunit A"/>
    <property type="match status" value="2"/>
</dbReference>
<evidence type="ECO:0000313" key="3">
    <source>
        <dbReference type="EMBL" id="QOV91938.1"/>
    </source>
</evidence>
<evidence type="ECO:0000313" key="4">
    <source>
        <dbReference type="Proteomes" id="UP000593765"/>
    </source>
</evidence>
<name>A0A7M2X2G3_9BACT</name>
<sequence>MIRRTLFAMSFALLCLTLIATIVPAADEGGVADGGTRKGKSSTAEREALLATQPAWLRPPTTQASEQAATRPSPHTRPAATPGVRPVAAIQHVLVVSIDGLRPDLLLLADAPNARKLMARGCYSMWAQTTPQSITLPSHVSMLTGMTPNRHGILWNSDIPLQYPLYPGVPTLFEAAKRYGYTVAAVAGKDKFDVFDRRGVLDWRWIPNSGTVKTPAVVGPAVRIIKDHKPDVMLVHFPSVDTVGHSLGWGTPEQIKAIEEADKSLGELVTALDDADLAKSTLLIVSADHGGATKGHGADDARSRHIPWIAVGPGLRKGYDLTREPKLNVKTEDTFATACWALGIPPLVANLDGTPVKAIIAPKTEELLQPAKVKVPTEW</sequence>
<dbReference type="Proteomes" id="UP000593765">
    <property type="component" value="Chromosome"/>
</dbReference>
<accession>A0A7M2X2G3</accession>
<dbReference type="GO" id="GO:0016787">
    <property type="term" value="F:hydrolase activity"/>
    <property type="evidence" value="ECO:0007669"/>
    <property type="project" value="UniProtKB-ARBA"/>
</dbReference>
<dbReference type="PANTHER" id="PTHR10151">
    <property type="entry name" value="ECTONUCLEOTIDE PYROPHOSPHATASE/PHOSPHODIESTERASE"/>
    <property type="match status" value="1"/>
</dbReference>
<dbReference type="EMBL" id="CP063458">
    <property type="protein sequence ID" value="QOV91938.1"/>
    <property type="molecule type" value="Genomic_DNA"/>
</dbReference>
<dbReference type="InterPro" id="IPR002591">
    <property type="entry name" value="Phosphodiest/P_Trfase"/>
</dbReference>
<dbReference type="KEGG" id="hbs:IPV69_11525"/>
<reference evidence="3 4" key="1">
    <citation type="submission" date="2020-10" db="EMBL/GenBank/DDBJ databases">
        <title>Wide distribution of Phycisphaera-like planctomycetes from WD2101 soil group in peatlands and genome analysis of the first cultivated representative.</title>
        <authorList>
            <person name="Dedysh S.N."/>
            <person name="Beletsky A.V."/>
            <person name="Ivanova A."/>
            <person name="Kulichevskaya I.S."/>
            <person name="Suzina N.E."/>
            <person name="Philippov D.A."/>
            <person name="Rakitin A.L."/>
            <person name="Mardanov A.V."/>
            <person name="Ravin N.V."/>
        </authorList>
    </citation>
    <scope>NUCLEOTIDE SEQUENCE [LARGE SCALE GENOMIC DNA]</scope>
    <source>
        <strain evidence="3 4">M1803</strain>
    </source>
</reference>
<proteinExistence type="predicted"/>
<feature type="compositionally biased region" description="Polar residues" evidence="1">
    <location>
        <begin position="60"/>
        <end position="70"/>
    </location>
</feature>
<keyword evidence="2" id="KW-0732">Signal</keyword>
<feature type="region of interest" description="Disordered" evidence="1">
    <location>
        <begin position="51"/>
        <end position="81"/>
    </location>
</feature>
<dbReference type="RefSeq" id="WP_206295259.1">
    <property type="nucleotide sequence ID" value="NZ_CP063458.1"/>
</dbReference>
<dbReference type="InterPro" id="IPR017850">
    <property type="entry name" value="Alkaline_phosphatase_core_sf"/>
</dbReference>
<organism evidence="3 4">
    <name type="scientific">Humisphaera borealis</name>
    <dbReference type="NCBI Taxonomy" id="2807512"/>
    <lineage>
        <taxon>Bacteria</taxon>
        <taxon>Pseudomonadati</taxon>
        <taxon>Planctomycetota</taxon>
        <taxon>Phycisphaerae</taxon>
        <taxon>Tepidisphaerales</taxon>
        <taxon>Tepidisphaeraceae</taxon>
        <taxon>Humisphaera</taxon>
    </lineage>
</organism>
<feature type="signal peptide" evidence="2">
    <location>
        <begin position="1"/>
        <end position="25"/>
    </location>
</feature>
<keyword evidence="4" id="KW-1185">Reference proteome</keyword>
<evidence type="ECO:0000256" key="1">
    <source>
        <dbReference type="SAM" id="MobiDB-lite"/>
    </source>
</evidence>
<dbReference type="AlphaFoldDB" id="A0A7M2X2G3"/>
<dbReference type="SUPFAM" id="SSF53649">
    <property type="entry name" value="Alkaline phosphatase-like"/>
    <property type="match status" value="1"/>
</dbReference>
<dbReference type="PANTHER" id="PTHR10151:SF120">
    <property type="entry name" value="BIS(5'-ADENOSYL)-TRIPHOSPHATASE"/>
    <property type="match status" value="1"/>
</dbReference>
<gene>
    <name evidence="3" type="ORF">IPV69_11525</name>
</gene>